<organism evidence="2 3">
    <name type="scientific">Duganella guangzhouensis</name>
    <dbReference type="NCBI Taxonomy" id="2666084"/>
    <lineage>
        <taxon>Bacteria</taxon>
        <taxon>Pseudomonadati</taxon>
        <taxon>Pseudomonadota</taxon>
        <taxon>Betaproteobacteria</taxon>
        <taxon>Burkholderiales</taxon>
        <taxon>Oxalobacteraceae</taxon>
        <taxon>Telluria group</taxon>
        <taxon>Duganella</taxon>
    </lineage>
</organism>
<keyword evidence="1" id="KW-0812">Transmembrane</keyword>
<name>A0A6I2L0W9_9BURK</name>
<feature type="transmembrane region" description="Helical" evidence="1">
    <location>
        <begin position="170"/>
        <end position="191"/>
    </location>
</feature>
<dbReference type="RefSeq" id="WP_154377966.1">
    <property type="nucleotide sequence ID" value="NZ_WKJK01000008.1"/>
</dbReference>
<keyword evidence="1" id="KW-0472">Membrane</keyword>
<proteinExistence type="predicted"/>
<sequence length="321" mass="35284">MNQMSDSPATQKRGAIHKCPSCGAQLAAFVSACEACGHEFTDIEANRSILALTQRFEDIEREADERGLKGRHREQAIVTKRARVIRDFPVPNSREDLQQLMFFIQPKIVASVQPDPNLEDWRSKFLEVLNRARNAYRNDAAALAEFDRVEASLQSSVGQDLQIKAKRNPLLFALLGGVVILGGIGVVSSQLDSHKAQQCEDQYVQAAHDESARLRIVAGEADQQYRGKNYSAAQTAAAKLRWELADGSCKQSDNQQARSLWDGKRAELSALIAGAVAAEQAAVNAAAERATAEKVATEQKSAEVARIAADKEKAREVEKKW</sequence>
<evidence type="ECO:0000313" key="2">
    <source>
        <dbReference type="EMBL" id="MRW91492.1"/>
    </source>
</evidence>
<keyword evidence="1" id="KW-1133">Transmembrane helix</keyword>
<reference evidence="2 3" key="1">
    <citation type="submission" date="2019-11" db="EMBL/GenBank/DDBJ databases">
        <title>Novel species isolated from a subtropical stream in China.</title>
        <authorList>
            <person name="Lu H."/>
        </authorList>
    </citation>
    <scope>NUCLEOTIDE SEQUENCE [LARGE SCALE GENOMIC DNA]</scope>
    <source>
        <strain evidence="2 3">FT80W</strain>
    </source>
</reference>
<dbReference type="Proteomes" id="UP000433309">
    <property type="component" value="Unassembled WGS sequence"/>
</dbReference>
<dbReference type="AlphaFoldDB" id="A0A6I2L0W9"/>
<comment type="caution">
    <text evidence="2">The sequence shown here is derived from an EMBL/GenBank/DDBJ whole genome shotgun (WGS) entry which is preliminary data.</text>
</comment>
<evidence type="ECO:0000256" key="1">
    <source>
        <dbReference type="SAM" id="Phobius"/>
    </source>
</evidence>
<evidence type="ECO:0000313" key="3">
    <source>
        <dbReference type="Proteomes" id="UP000433309"/>
    </source>
</evidence>
<keyword evidence="3" id="KW-1185">Reference proteome</keyword>
<dbReference type="EMBL" id="WKJK01000008">
    <property type="protein sequence ID" value="MRW91492.1"/>
    <property type="molecule type" value="Genomic_DNA"/>
</dbReference>
<gene>
    <name evidence="2" type="ORF">GJ699_15980</name>
</gene>
<protein>
    <submittedName>
        <fullName evidence="2">Uncharacterized protein</fullName>
    </submittedName>
</protein>
<accession>A0A6I2L0W9</accession>